<evidence type="ECO:0000313" key="1">
    <source>
        <dbReference type="EMBL" id="KAJ9099676.1"/>
    </source>
</evidence>
<sequence>MTFGIIDSHIHLFAENGSYSLRWMEPGHKLQSDHTEKEYLENDEHLSPDFRLEGYVVIEADAETRDQAGPEGWKPSIEECKFFFEHESNRPDSRMLGAMPWAPMVDGKEAVNEYHTQLMNSMGPKSAKLIKGYRYLVQDKPDGQLLLPHFIESFQWLADNDLAFDMGIDAHLRGFKQFEELEQLLKKTSGLTIMLNHLAKLNLDWPMNMTFFSEWCERMDLLLLVANLHGHTIYVKFSGAFDELDEETAKDDTKICSLIVPYLKYLLENWDHHYIIWGSNWPVCTVKGGPVALKRWVEIVWQAFDQLEVSTSVREDIMRNNNRVAYRL</sequence>
<keyword evidence="2" id="KW-1185">Reference proteome</keyword>
<gene>
    <name evidence="1" type="ORF">QFC19_005915</name>
</gene>
<proteinExistence type="predicted"/>
<name>A0ACC2VLI5_9TREE</name>
<dbReference type="EMBL" id="JASBWR010000068">
    <property type="protein sequence ID" value="KAJ9099676.1"/>
    <property type="molecule type" value="Genomic_DNA"/>
</dbReference>
<accession>A0ACC2VLI5</accession>
<comment type="caution">
    <text evidence="1">The sequence shown here is derived from an EMBL/GenBank/DDBJ whole genome shotgun (WGS) entry which is preliminary data.</text>
</comment>
<dbReference type="Proteomes" id="UP001241377">
    <property type="component" value="Unassembled WGS sequence"/>
</dbReference>
<protein>
    <submittedName>
        <fullName evidence="1">Uncharacterized protein</fullName>
    </submittedName>
</protein>
<organism evidence="1 2">
    <name type="scientific">Naganishia cerealis</name>
    <dbReference type="NCBI Taxonomy" id="610337"/>
    <lineage>
        <taxon>Eukaryota</taxon>
        <taxon>Fungi</taxon>
        <taxon>Dikarya</taxon>
        <taxon>Basidiomycota</taxon>
        <taxon>Agaricomycotina</taxon>
        <taxon>Tremellomycetes</taxon>
        <taxon>Filobasidiales</taxon>
        <taxon>Filobasidiaceae</taxon>
        <taxon>Naganishia</taxon>
    </lineage>
</organism>
<reference evidence="1" key="1">
    <citation type="submission" date="2023-04" db="EMBL/GenBank/DDBJ databases">
        <title>Draft Genome sequencing of Naganishia species isolated from polar environments using Oxford Nanopore Technology.</title>
        <authorList>
            <person name="Leo P."/>
            <person name="Venkateswaran K."/>
        </authorList>
    </citation>
    <scope>NUCLEOTIDE SEQUENCE</scope>
    <source>
        <strain evidence="1">MNA-CCFEE 5261</strain>
    </source>
</reference>
<evidence type="ECO:0000313" key="2">
    <source>
        <dbReference type="Proteomes" id="UP001241377"/>
    </source>
</evidence>